<proteinExistence type="predicted"/>
<feature type="compositionally biased region" description="Basic and acidic residues" evidence="1">
    <location>
        <begin position="1"/>
        <end position="11"/>
    </location>
</feature>
<dbReference type="AlphaFoldDB" id="W4KLL9"/>
<dbReference type="RefSeq" id="XP_009543006.1">
    <property type="nucleotide sequence ID" value="XM_009544711.1"/>
</dbReference>
<dbReference type="HOGENOM" id="CLU_2867913_0_0_1"/>
<sequence length="64" mass="6791">MAPLGHPHDDLAPWPSSPSAKPLPGLAAMIVGKSDDRKVEAEEGVEEGVYEGVEDDAAVERRPI</sequence>
<name>W4KLL9_HETIT</name>
<organism evidence="2 3">
    <name type="scientific">Heterobasidion irregulare (strain TC 32-1)</name>
    <dbReference type="NCBI Taxonomy" id="747525"/>
    <lineage>
        <taxon>Eukaryota</taxon>
        <taxon>Fungi</taxon>
        <taxon>Dikarya</taxon>
        <taxon>Basidiomycota</taxon>
        <taxon>Agaricomycotina</taxon>
        <taxon>Agaricomycetes</taxon>
        <taxon>Russulales</taxon>
        <taxon>Bondarzewiaceae</taxon>
        <taxon>Heterobasidion</taxon>
        <taxon>Heterobasidion annosum species complex</taxon>
    </lineage>
</organism>
<evidence type="ECO:0000256" key="1">
    <source>
        <dbReference type="SAM" id="MobiDB-lite"/>
    </source>
</evidence>
<dbReference type="InParanoid" id="W4KLL9"/>
<gene>
    <name evidence="2" type="ORF">HETIRDRAFT_438673</name>
</gene>
<dbReference type="GeneID" id="20675062"/>
<evidence type="ECO:0000313" key="3">
    <source>
        <dbReference type="Proteomes" id="UP000030671"/>
    </source>
</evidence>
<evidence type="ECO:0000313" key="2">
    <source>
        <dbReference type="EMBL" id="ETW86250.1"/>
    </source>
</evidence>
<keyword evidence="3" id="KW-1185">Reference proteome</keyword>
<dbReference type="EMBL" id="KI925455">
    <property type="protein sequence ID" value="ETW86250.1"/>
    <property type="molecule type" value="Genomic_DNA"/>
</dbReference>
<accession>W4KLL9</accession>
<protein>
    <submittedName>
        <fullName evidence="2">Uncharacterized protein</fullName>
    </submittedName>
</protein>
<reference evidence="2 3" key="1">
    <citation type="journal article" date="2012" name="New Phytol.">
        <title>Insight into trade-off between wood decay and parasitism from the genome of a fungal forest pathogen.</title>
        <authorList>
            <person name="Olson A."/>
            <person name="Aerts A."/>
            <person name="Asiegbu F."/>
            <person name="Belbahri L."/>
            <person name="Bouzid O."/>
            <person name="Broberg A."/>
            <person name="Canback B."/>
            <person name="Coutinho P.M."/>
            <person name="Cullen D."/>
            <person name="Dalman K."/>
            <person name="Deflorio G."/>
            <person name="van Diepen L.T."/>
            <person name="Dunand C."/>
            <person name="Duplessis S."/>
            <person name="Durling M."/>
            <person name="Gonthier P."/>
            <person name="Grimwood J."/>
            <person name="Fossdal C.G."/>
            <person name="Hansson D."/>
            <person name="Henrissat B."/>
            <person name="Hietala A."/>
            <person name="Himmelstrand K."/>
            <person name="Hoffmeister D."/>
            <person name="Hogberg N."/>
            <person name="James T.Y."/>
            <person name="Karlsson M."/>
            <person name="Kohler A."/>
            <person name="Kues U."/>
            <person name="Lee Y.H."/>
            <person name="Lin Y.C."/>
            <person name="Lind M."/>
            <person name="Lindquist E."/>
            <person name="Lombard V."/>
            <person name="Lucas S."/>
            <person name="Lunden K."/>
            <person name="Morin E."/>
            <person name="Murat C."/>
            <person name="Park J."/>
            <person name="Raffaello T."/>
            <person name="Rouze P."/>
            <person name="Salamov A."/>
            <person name="Schmutz J."/>
            <person name="Solheim H."/>
            <person name="Stahlberg J."/>
            <person name="Velez H."/>
            <person name="de Vries R.P."/>
            <person name="Wiebenga A."/>
            <person name="Woodward S."/>
            <person name="Yakovlev I."/>
            <person name="Garbelotto M."/>
            <person name="Martin F."/>
            <person name="Grigoriev I.V."/>
            <person name="Stenlid J."/>
        </authorList>
    </citation>
    <scope>NUCLEOTIDE SEQUENCE [LARGE SCALE GENOMIC DNA]</scope>
    <source>
        <strain evidence="2 3">TC 32-1</strain>
    </source>
</reference>
<dbReference type="KEGG" id="hir:HETIRDRAFT_438673"/>
<feature type="region of interest" description="Disordered" evidence="1">
    <location>
        <begin position="1"/>
        <end position="24"/>
    </location>
</feature>
<dbReference type="Proteomes" id="UP000030671">
    <property type="component" value="Unassembled WGS sequence"/>
</dbReference>